<evidence type="ECO:0000259" key="1">
    <source>
        <dbReference type="Pfam" id="PF00534"/>
    </source>
</evidence>
<dbReference type="Pfam" id="PF13439">
    <property type="entry name" value="Glyco_transf_4"/>
    <property type="match status" value="1"/>
</dbReference>
<dbReference type="EC" id="2.4.-.-" evidence="3"/>
<dbReference type="RefSeq" id="WP_272445616.1">
    <property type="nucleotide sequence ID" value="NZ_JAMQKC010000004.1"/>
</dbReference>
<evidence type="ECO:0000313" key="4">
    <source>
        <dbReference type="Proteomes" id="UP001145069"/>
    </source>
</evidence>
<dbReference type="Proteomes" id="UP001145069">
    <property type="component" value="Unassembled WGS sequence"/>
</dbReference>
<dbReference type="EMBL" id="JAMQKC010000004">
    <property type="protein sequence ID" value="MDC3416601.1"/>
    <property type="molecule type" value="Genomic_DNA"/>
</dbReference>
<gene>
    <name evidence="3" type="ORF">NC799_06685</name>
</gene>
<dbReference type="GO" id="GO:0016757">
    <property type="term" value="F:glycosyltransferase activity"/>
    <property type="evidence" value="ECO:0007669"/>
    <property type="project" value="UniProtKB-KW"/>
</dbReference>
<evidence type="ECO:0000313" key="3">
    <source>
        <dbReference type="EMBL" id="MDC3416601.1"/>
    </source>
</evidence>
<dbReference type="SUPFAM" id="SSF53756">
    <property type="entry name" value="UDP-Glycosyltransferase/glycogen phosphorylase"/>
    <property type="match status" value="1"/>
</dbReference>
<keyword evidence="4" id="KW-1185">Reference proteome</keyword>
<dbReference type="InterPro" id="IPR001296">
    <property type="entry name" value="Glyco_trans_1"/>
</dbReference>
<sequence>MEKLKVLQVIPSFGVGGAEKLVLDYLTYFDKEKVDIKAISMYGNKNTIYDDFIRDKGLNVVYLDKKPGVDLSMVLKMKKIIKEFKPDIIHSHMNSMKYIIYSVINNKQVKMFHTLHNEPEKDAKGLDKYFNKFSFKYLNCIPIALTDELATKVNSYYGLESAIVVNNGINLDKFKNEKEDKKHIRRSLNLPPDSFIVGHVGRFMGQKNHEFIIDVFKKVVNVKKDSLLILVGEGELKRDIEEKVIALGLSDKVKFLGLRKDIPELLKSFDAFLFPSFHEGYPITLIEAQAAGVRCVISNSIDSRCVLSNDTISVSLEATPEEWCDVIIDENIKGTPTDTIESFDIKGVVKQLEKLYRIELEK</sequence>
<feature type="domain" description="Glycosyl transferase family 1" evidence="1">
    <location>
        <begin position="180"/>
        <end position="302"/>
    </location>
</feature>
<comment type="caution">
    <text evidence="3">The sequence shown here is derived from an EMBL/GenBank/DDBJ whole genome shotgun (WGS) entry which is preliminary data.</text>
</comment>
<organism evidence="3 4">
    <name type="scientific">Aquibacillus salsiterrae</name>
    <dbReference type="NCBI Taxonomy" id="2950439"/>
    <lineage>
        <taxon>Bacteria</taxon>
        <taxon>Bacillati</taxon>
        <taxon>Bacillota</taxon>
        <taxon>Bacilli</taxon>
        <taxon>Bacillales</taxon>
        <taxon>Bacillaceae</taxon>
        <taxon>Aquibacillus</taxon>
    </lineage>
</organism>
<dbReference type="AlphaFoldDB" id="A0A9X3WDS0"/>
<dbReference type="Pfam" id="PF00534">
    <property type="entry name" value="Glycos_transf_1"/>
    <property type="match status" value="1"/>
</dbReference>
<dbReference type="Gene3D" id="3.40.50.2000">
    <property type="entry name" value="Glycogen Phosphorylase B"/>
    <property type="match status" value="2"/>
</dbReference>
<dbReference type="PANTHER" id="PTHR45947:SF3">
    <property type="entry name" value="SULFOQUINOVOSYL TRANSFERASE SQD2"/>
    <property type="match status" value="1"/>
</dbReference>
<reference evidence="3" key="1">
    <citation type="submission" date="2022-06" db="EMBL/GenBank/DDBJ databases">
        <title>Aquibacillus sp. a new bacterium isolated from soil saline samples.</title>
        <authorList>
            <person name="Galisteo C."/>
            <person name="De La Haba R."/>
            <person name="Sanchez-Porro C."/>
            <person name="Ventosa A."/>
        </authorList>
    </citation>
    <scope>NUCLEOTIDE SEQUENCE</scope>
    <source>
        <strain evidence="3">3ASR75-54</strain>
    </source>
</reference>
<keyword evidence="3" id="KW-0328">Glycosyltransferase</keyword>
<name>A0A9X3WDS0_9BACI</name>
<feature type="domain" description="Glycosyltransferase subfamily 4-like N-terminal" evidence="2">
    <location>
        <begin position="15"/>
        <end position="173"/>
    </location>
</feature>
<protein>
    <submittedName>
        <fullName evidence="3">Glycosyltransferase</fullName>
        <ecNumber evidence="3">2.4.-.-</ecNumber>
    </submittedName>
</protein>
<accession>A0A9X3WDS0</accession>
<evidence type="ECO:0000259" key="2">
    <source>
        <dbReference type="Pfam" id="PF13439"/>
    </source>
</evidence>
<proteinExistence type="predicted"/>
<keyword evidence="3" id="KW-0808">Transferase</keyword>
<dbReference type="PANTHER" id="PTHR45947">
    <property type="entry name" value="SULFOQUINOVOSYL TRANSFERASE SQD2"/>
    <property type="match status" value="1"/>
</dbReference>
<dbReference type="InterPro" id="IPR050194">
    <property type="entry name" value="Glycosyltransferase_grp1"/>
</dbReference>
<dbReference type="InterPro" id="IPR028098">
    <property type="entry name" value="Glyco_trans_4-like_N"/>
</dbReference>